<protein>
    <submittedName>
        <fullName evidence="2">Uncharacterized protein</fullName>
    </submittedName>
</protein>
<evidence type="ECO:0000256" key="1">
    <source>
        <dbReference type="SAM" id="MobiDB-lite"/>
    </source>
</evidence>
<accession>A0A8R7QNC9</accession>
<name>A0A8R7QNC9_TRIUA</name>
<reference evidence="2" key="3">
    <citation type="submission" date="2022-06" db="UniProtKB">
        <authorList>
            <consortium name="EnsemblPlants"/>
        </authorList>
    </citation>
    <scope>IDENTIFICATION</scope>
</reference>
<feature type="region of interest" description="Disordered" evidence="1">
    <location>
        <begin position="1"/>
        <end position="22"/>
    </location>
</feature>
<reference evidence="3" key="1">
    <citation type="journal article" date="2013" name="Nature">
        <title>Draft genome of the wheat A-genome progenitor Triticum urartu.</title>
        <authorList>
            <person name="Ling H.Q."/>
            <person name="Zhao S."/>
            <person name="Liu D."/>
            <person name="Wang J."/>
            <person name="Sun H."/>
            <person name="Zhang C."/>
            <person name="Fan H."/>
            <person name="Li D."/>
            <person name="Dong L."/>
            <person name="Tao Y."/>
            <person name="Gao C."/>
            <person name="Wu H."/>
            <person name="Li Y."/>
            <person name="Cui Y."/>
            <person name="Guo X."/>
            <person name="Zheng S."/>
            <person name="Wang B."/>
            <person name="Yu K."/>
            <person name="Liang Q."/>
            <person name="Yang W."/>
            <person name="Lou X."/>
            <person name="Chen J."/>
            <person name="Feng M."/>
            <person name="Jian J."/>
            <person name="Zhang X."/>
            <person name="Luo G."/>
            <person name="Jiang Y."/>
            <person name="Liu J."/>
            <person name="Wang Z."/>
            <person name="Sha Y."/>
            <person name="Zhang B."/>
            <person name="Wu H."/>
            <person name="Tang D."/>
            <person name="Shen Q."/>
            <person name="Xue P."/>
            <person name="Zou S."/>
            <person name="Wang X."/>
            <person name="Liu X."/>
            <person name="Wang F."/>
            <person name="Yang Y."/>
            <person name="An X."/>
            <person name="Dong Z."/>
            <person name="Zhang K."/>
            <person name="Zhang X."/>
            <person name="Luo M.C."/>
            <person name="Dvorak J."/>
            <person name="Tong Y."/>
            <person name="Wang J."/>
            <person name="Yang H."/>
            <person name="Li Z."/>
            <person name="Wang D."/>
            <person name="Zhang A."/>
            <person name="Wang J."/>
        </authorList>
    </citation>
    <scope>NUCLEOTIDE SEQUENCE</scope>
    <source>
        <strain evidence="3">cv. G1812</strain>
    </source>
</reference>
<dbReference type="Gramene" id="TuG1812G0600002276.01.T01">
    <property type="protein sequence ID" value="TuG1812G0600002276.01.T01"/>
    <property type="gene ID" value="TuG1812G0600002276.01"/>
</dbReference>
<reference evidence="2" key="2">
    <citation type="submission" date="2018-03" db="EMBL/GenBank/DDBJ databases">
        <title>The Triticum urartu genome reveals the dynamic nature of wheat genome evolution.</title>
        <authorList>
            <person name="Ling H."/>
            <person name="Ma B."/>
            <person name="Shi X."/>
            <person name="Liu H."/>
            <person name="Dong L."/>
            <person name="Sun H."/>
            <person name="Cao Y."/>
            <person name="Gao Q."/>
            <person name="Zheng S."/>
            <person name="Li Y."/>
            <person name="Yu Y."/>
            <person name="Du H."/>
            <person name="Qi M."/>
            <person name="Li Y."/>
            <person name="Yu H."/>
            <person name="Cui Y."/>
            <person name="Wang N."/>
            <person name="Chen C."/>
            <person name="Wu H."/>
            <person name="Zhao Y."/>
            <person name="Zhang J."/>
            <person name="Li Y."/>
            <person name="Zhou W."/>
            <person name="Zhang B."/>
            <person name="Hu W."/>
            <person name="Eijk M."/>
            <person name="Tang J."/>
            <person name="Witsenboer H."/>
            <person name="Zhao S."/>
            <person name="Li Z."/>
            <person name="Zhang A."/>
            <person name="Wang D."/>
            <person name="Liang C."/>
        </authorList>
    </citation>
    <scope>NUCLEOTIDE SEQUENCE [LARGE SCALE GENOMIC DNA]</scope>
    <source>
        <strain evidence="2">cv. G1812</strain>
    </source>
</reference>
<proteinExistence type="predicted"/>
<dbReference type="AlphaFoldDB" id="A0A8R7QNC9"/>
<evidence type="ECO:0000313" key="2">
    <source>
        <dbReference type="EnsemblPlants" id="TuG1812G0600002276.01.T01"/>
    </source>
</evidence>
<evidence type="ECO:0000313" key="3">
    <source>
        <dbReference type="Proteomes" id="UP000015106"/>
    </source>
</evidence>
<sequence>MPYPPSPTLGEGCASRDHTPRERTVDELITFGRIVDPVTAGRRVSNRIQGQPDADDMQLARAKRAAMLRHAEATTGHLQSYSLDPYMVLTHSYGLQGAFGYWVQPMGDGRSGYIQPVWMAL</sequence>
<dbReference type="Proteomes" id="UP000015106">
    <property type="component" value="Chromosome 6"/>
</dbReference>
<dbReference type="EnsemblPlants" id="TuG1812G0600002276.01.T01">
    <property type="protein sequence ID" value="TuG1812G0600002276.01.T01"/>
    <property type="gene ID" value="TuG1812G0600002276.01"/>
</dbReference>
<organism evidence="2 3">
    <name type="scientific">Triticum urartu</name>
    <name type="common">Red wild einkorn</name>
    <name type="synonym">Crithodium urartu</name>
    <dbReference type="NCBI Taxonomy" id="4572"/>
    <lineage>
        <taxon>Eukaryota</taxon>
        <taxon>Viridiplantae</taxon>
        <taxon>Streptophyta</taxon>
        <taxon>Embryophyta</taxon>
        <taxon>Tracheophyta</taxon>
        <taxon>Spermatophyta</taxon>
        <taxon>Magnoliopsida</taxon>
        <taxon>Liliopsida</taxon>
        <taxon>Poales</taxon>
        <taxon>Poaceae</taxon>
        <taxon>BOP clade</taxon>
        <taxon>Pooideae</taxon>
        <taxon>Triticodae</taxon>
        <taxon>Triticeae</taxon>
        <taxon>Triticinae</taxon>
        <taxon>Triticum</taxon>
    </lineage>
</organism>
<keyword evidence="3" id="KW-1185">Reference proteome</keyword>